<accession>A0ABS8VPS2</accession>
<evidence type="ECO:0000313" key="2">
    <source>
        <dbReference type="EMBL" id="MCE0482132.1"/>
    </source>
</evidence>
<evidence type="ECO:0000256" key="1">
    <source>
        <dbReference type="SAM" id="MobiDB-lite"/>
    </source>
</evidence>
<proteinExistence type="predicted"/>
<feature type="non-terminal residue" evidence="2">
    <location>
        <position position="59"/>
    </location>
</feature>
<dbReference type="Proteomes" id="UP000823775">
    <property type="component" value="Unassembled WGS sequence"/>
</dbReference>
<gene>
    <name evidence="2" type="ORF">HAX54_040570</name>
</gene>
<keyword evidence="3" id="KW-1185">Reference proteome</keyword>
<dbReference type="EMBL" id="JACEIK010005743">
    <property type="protein sequence ID" value="MCE0482132.1"/>
    <property type="molecule type" value="Genomic_DNA"/>
</dbReference>
<feature type="region of interest" description="Disordered" evidence="1">
    <location>
        <begin position="1"/>
        <end position="20"/>
    </location>
</feature>
<evidence type="ECO:0000313" key="3">
    <source>
        <dbReference type="Proteomes" id="UP000823775"/>
    </source>
</evidence>
<sequence>MVHSVRPSGPQSGGTKYGPHGLNWMELNTTLIISIWWNSIQTSRPQSNGTQYGPHGINP</sequence>
<name>A0ABS8VPS2_DATST</name>
<comment type="caution">
    <text evidence="2">The sequence shown here is derived from an EMBL/GenBank/DDBJ whole genome shotgun (WGS) entry which is preliminary data.</text>
</comment>
<organism evidence="2 3">
    <name type="scientific">Datura stramonium</name>
    <name type="common">Jimsonweed</name>
    <name type="synonym">Common thornapple</name>
    <dbReference type="NCBI Taxonomy" id="4076"/>
    <lineage>
        <taxon>Eukaryota</taxon>
        <taxon>Viridiplantae</taxon>
        <taxon>Streptophyta</taxon>
        <taxon>Embryophyta</taxon>
        <taxon>Tracheophyta</taxon>
        <taxon>Spermatophyta</taxon>
        <taxon>Magnoliopsida</taxon>
        <taxon>eudicotyledons</taxon>
        <taxon>Gunneridae</taxon>
        <taxon>Pentapetalae</taxon>
        <taxon>asterids</taxon>
        <taxon>lamiids</taxon>
        <taxon>Solanales</taxon>
        <taxon>Solanaceae</taxon>
        <taxon>Solanoideae</taxon>
        <taxon>Datureae</taxon>
        <taxon>Datura</taxon>
    </lineage>
</organism>
<reference evidence="2 3" key="1">
    <citation type="journal article" date="2021" name="BMC Genomics">
        <title>Datura genome reveals duplications of psychoactive alkaloid biosynthetic genes and high mutation rate following tissue culture.</title>
        <authorList>
            <person name="Rajewski A."/>
            <person name="Carter-House D."/>
            <person name="Stajich J."/>
            <person name="Litt A."/>
        </authorList>
    </citation>
    <scope>NUCLEOTIDE SEQUENCE [LARGE SCALE GENOMIC DNA]</scope>
    <source>
        <strain evidence="2">AR-01</strain>
    </source>
</reference>
<protein>
    <submittedName>
        <fullName evidence="2">Uncharacterized protein</fullName>
    </submittedName>
</protein>